<evidence type="ECO:0000256" key="7">
    <source>
        <dbReference type="ARBA" id="ARBA00023231"/>
    </source>
</evidence>
<name>A0A4P9UVN4_METBY</name>
<comment type="similarity">
    <text evidence="2 8">Belongs to the flavodoxin family.</text>
</comment>
<dbReference type="InterPro" id="IPR010086">
    <property type="entry name" value="Flavodoxin_lc"/>
</dbReference>
<evidence type="ECO:0000259" key="9">
    <source>
        <dbReference type="PROSITE" id="PS50902"/>
    </source>
</evidence>
<dbReference type="AlphaFoldDB" id="A0A4P9UVN4"/>
<feature type="domain" description="Flavodoxin-like" evidence="9">
    <location>
        <begin position="4"/>
        <end position="173"/>
    </location>
</feature>
<evidence type="ECO:0000256" key="8">
    <source>
        <dbReference type="PIRNR" id="PIRNR038996"/>
    </source>
</evidence>
<evidence type="ECO:0000313" key="11">
    <source>
        <dbReference type="Proteomes" id="UP000305881"/>
    </source>
</evidence>
<dbReference type="Gene3D" id="3.40.50.360">
    <property type="match status" value="1"/>
</dbReference>
<dbReference type="InterPro" id="IPR029039">
    <property type="entry name" value="Flavoprotein-like_sf"/>
</dbReference>
<dbReference type="PANTHER" id="PTHR42809:SF1">
    <property type="entry name" value="FLAVODOXIN 1"/>
    <property type="match status" value="1"/>
</dbReference>
<dbReference type="InterPro" id="IPR001226">
    <property type="entry name" value="Flavodoxin_CS"/>
</dbReference>
<dbReference type="KEGG" id="mbur:EQU24_17120"/>
<keyword evidence="4 8" id="KW-0285">Flavoprotein</keyword>
<dbReference type="InterPro" id="IPR001094">
    <property type="entry name" value="Flavdoxin-like"/>
</dbReference>
<dbReference type="PROSITE" id="PS00201">
    <property type="entry name" value="FLAVODOXIN"/>
    <property type="match status" value="1"/>
</dbReference>
<evidence type="ECO:0000313" key="10">
    <source>
        <dbReference type="EMBL" id="QCW83776.1"/>
    </source>
</evidence>
<dbReference type="RefSeq" id="WP_026130359.1">
    <property type="nucleotide sequence ID" value="NZ_CP035467.1"/>
</dbReference>
<dbReference type="InterPro" id="IPR050619">
    <property type="entry name" value="Flavodoxin"/>
</dbReference>
<dbReference type="GO" id="GO:0010181">
    <property type="term" value="F:FMN binding"/>
    <property type="evidence" value="ECO:0007669"/>
    <property type="project" value="UniProtKB-UniRule"/>
</dbReference>
<dbReference type="InterPro" id="IPR008254">
    <property type="entry name" value="Flavodoxin/NO_synth"/>
</dbReference>
<evidence type="ECO:0000256" key="2">
    <source>
        <dbReference type="ARBA" id="ARBA00005267"/>
    </source>
</evidence>
<dbReference type="PROSITE" id="PS50902">
    <property type="entry name" value="FLAVODOXIN_LIKE"/>
    <property type="match status" value="1"/>
</dbReference>
<keyword evidence="11" id="KW-1185">Reference proteome</keyword>
<dbReference type="GO" id="GO:0009055">
    <property type="term" value="F:electron transfer activity"/>
    <property type="evidence" value="ECO:0007669"/>
    <property type="project" value="UniProtKB-UniRule"/>
</dbReference>
<dbReference type="PRINTS" id="PR00369">
    <property type="entry name" value="FLAVODOXIN"/>
</dbReference>
<comment type="function">
    <text evidence="8">Low-potential electron donor to a number of redox enzymes.</text>
</comment>
<dbReference type="PANTHER" id="PTHR42809">
    <property type="entry name" value="FLAVODOXIN 2"/>
    <property type="match status" value="1"/>
</dbReference>
<keyword evidence="7" id="KW-0535">Nitrogen fixation</keyword>
<gene>
    <name evidence="10" type="ORF">EQU24_17120</name>
</gene>
<comment type="cofactor">
    <cofactor evidence="1 8">
        <name>FMN</name>
        <dbReference type="ChEBI" id="CHEBI:58210"/>
    </cofactor>
</comment>
<dbReference type="Pfam" id="PF00258">
    <property type="entry name" value="Flavodoxin_1"/>
    <property type="match status" value="1"/>
</dbReference>
<dbReference type="OrthoDB" id="359268at2"/>
<evidence type="ECO:0000256" key="6">
    <source>
        <dbReference type="ARBA" id="ARBA00022982"/>
    </source>
</evidence>
<keyword evidence="3 8" id="KW-0813">Transport</keyword>
<sequence length="177" mass="19596">MAKVGIFFGTDTGRTRMIAKTIAKKIGPCTAKPVNIRTAIVEDLLDYDVLILGTPTYGEGELPGKSTGNQTESWEEFLPKLNGHDFNGKKVALYGLGNQKSYGKNFGSAVRYLYDAFASRGAEIIGGAWDTGNYQFTYSKAVIDDKFVGLILDEETQKELTDERLDKWLEGIRPVWA</sequence>
<keyword evidence="5 8" id="KW-0288">FMN</keyword>
<accession>A0A4P9UVN4</accession>
<dbReference type="SUPFAM" id="SSF52218">
    <property type="entry name" value="Flavoproteins"/>
    <property type="match status" value="1"/>
</dbReference>
<dbReference type="STRING" id="675511.GCA_000341735_04027"/>
<organism evidence="10 11">
    <name type="scientific">Methylotuvimicrobium buryatense</name>
    <name type="common">Methylomicrobium buryatense</name>
    <dbReference type="NCBI Taxonomy" id="95641"/>
    <lineage>
        <taxon>Bacteria</taxon>
        <taxon>Pseudomonadati</taxon>
        <taxon>Pseudomonadota</taxon>
        <taxon>Gammaproteobacteria</taxon>
        <taxon>Methylococcales</taxon>
        <taxon>Methylococcaceae</taxon>
        <taxon>Methylotuvimicrobium</taxon>
    </lineage>
</organism>
<protein>
    <recommendedName>
        <fullName evidence="8">Flavodoxin</fullName>
    </recommendedName>
</protein>
<dbReference type="NCBIfam" id="NF006739">
    <property type="entry name" value="PRK09267.1-5"/>
    <property type="match status" value="1"/>
</dbReference>
<evidence type="ECO:0000256" key="1">
    <source>
        <dbReference type="ARBA" id="ARBA00001917"/>
    </source>
</evidence>
<dbReference type="Proteomes" id="UP000305881">
    <property type="component" value="Chromosome"/>
</dbReference>
<reference evidence="11" key="1">
    <citation type="journal article" date="2019" name="J. Bacteriol.">
        <title>A Mutagenic Screen Identifies a TonB-Dependent Receptor Required for the Lanthanide Metal Switch in the Type I Methanotroph 'Methylotuvimicrobium buryatense' 5GB1C.</title>
        <authorList>
            <person name="Groom J.D."/>
            <person name="Ford S.M."/>
            <person name="Pesesky M.W."/>
            <person name="Lidstrom M.E."/>
        </authorList>
    </citation>
    <scope>NUCLEOTIDE SEQUENCE [LARGE SCALE GENOMIC DNA]</scope>
    <source>
        <strain evidence="11">5GB1C</strain>
    </source>
</reference>
<evidence type="ECO:0000256" key="4">
    <source>
        <dbReference type="ARBA" id="ARBA00022630"/>
    </source>
</evidence>
<dbReference type="PIRSF" id="PIRSF038996">
    <property type="entry name" value="FldA"/>
    <property type="match status" value="1"/>
</dbReference>
<keyword evidence="6 8" id="KW-0249">Electron transport</keyword>
<evidence type="ECO:0000256" key="3">
    <source>
        <dbReference type="ARBA" id="ARBA00022448"/>
    </source>
</evidence>
<proteinExistence type="inferred from homology"/>
<evidence type="ECO:0000256" key="5">
    <source>
        <dbReference type="ARBA" id="ARBA00022643"/>
    </source>
</evidence>
<dbReference type="NCBIfam" id="TIGR01752">
    <property type="entry name" value="flav_long"/>
    <property type="match status" value="1"/>
</dbReference>
<dbReference type="EMBL" id="CP035467">
    <property type="protein sequence ID" value="QCW83776.1"/>
    <property type="molecule type" value="Genomic_DNA"/>
</dbReference>